<feature type="non-terminal residue" evidence="2">
    <location>
        <position position="1"/>
    </location>
</feature>
<feature type="compositionally biased region" description="Acidic residues" evidence="1">
    <location>
        <begin position="128"/>
        <end position="151"/>
    </location>
</feature>
<feature type="region of interest" description="Disordered" evidence="1">
    <location>
        <begin position="125"/>
        <end position="161"/>
    </location>
</feature>
<keyword evidence="3" id="KW-1185">Reference proteome</keyword>
<evidence type="ECO:0000313" key="3">
    <source>
        <dbReference type="Proteomes" id="UP000324897"/>
    </source>
</evidence>
<proteinExistence type="predicted"/>
<sequence length="188" mass="20123">MKFPVSAEFRFGSLTFVADGNGDLQQVNPPEAQEALLAELVASINLNDGAVPEKQETTSSGAHMPFGFMNSADAFREAATGVWGSPSGTLPEAESSLDPISGSALEAQVVQAILERRYFLGFGIGSPDSDDESWDSEDCPEVGGDSEDEGIDPSRQLWEALDPNRKVENKVEGDVGLRCEQHGDISYP</sequence>
<gene>
    <name evidence="2" type="ORF">EJB05_53921</name>
</gene>
<comment type="caution">
    <text evidence="2">The sequence shown here is derived from an EMBL/GenBank/DDBJ whole genome shotgun (WGS) entry which is preliminary data.</text>
</comment>
<accession>A0A5J9SNP3</accession>
<dbReference type="Gramene" id="TVU00652">
    <property type="protein sequence ID" value="TVU00652"/>
    <property type="gene ID" value="EJB05_53921"/>
</dbReference>
<dbReference type="Proteomes" id="UP000324897">
    <property type="component" value="Unassembled WGS sequence"/>
</dbReference>
<protein>
    <submittedName>
        <fullName evidence="2">Uncharacterized protein</fullName>
    </submittedName>
</protein>
<evidence type="ECO:0000256" key="1">
    <source>
        <dbReference type="SAM" id="MobiDB-lite"/>
    </source>
</evidence>
<dbReference type="EMBL" id="RWGY01000563">
    <property type="protein sequence ID" value="TVU00652.1"/>
    <property type="molecule type" value="Genomic_DNA"/>
</dbReference>
<reference evidence="2 3" key="1">
    <citation type="journal article" date="2019" name="Sci. Rep.">
        <title>A high-quality genome of Eragrostis curvula grass provides insights into Poaceae evolution and supports new strategies to enhance forage quality.</title>
        <authorList>
            <person name="Carballo J."/>
            <person name="Santos B.A.C.M."/>
            <person name="Zappacosta D."/>
            <person name="Garbus I."/>
            <person name="Selva J.P."/>
            <person name="Gallo C.A."/>
            <person name="Diaz A."/>
            <person name="Albertini E."/>
            <person name="Caccamo M."/>
            <person name="Echenique V."/>
        </authorList>
    </citation>
    <scope>NUCLEOTIDE SEQUENCE [LARGE SCALE GENOMIC DNA]</scope>
    <source>
        <strain evidence="3">cv. Victoria</strain>
        <tissue evidence="2">Leaf</tissue>
    </source>
</reference>
<dbReference type="AlphaFoldDB" id="A0A5J9SNP3"/>
<organism evidence="2 3">
    <name type="scientific">Eragrostis curvula</name>
    <name type="common">weeping love grass</name>
    <dbReference type="NCBI Taxonomy" id="38414"/>
    <lineage>
        <taxon>Eukaryota</taxon>
        <taxon>Viridiplantae</taxon>
        <taxon>Streptophyta</taxon>
        <taxon>Embryophyta</taxon>
        <taxon>Tracheophyta</taxon>
        <taxon>Spermatophyta</taxon>
        <taxon>Magnoliopsida</taxon>
        <taxon>Liliopsida</taxon>
        <taxon>Poales</taxon>
        <taxon>Poaceae</taxon>
        <taxon>PACMAD clade</taxon>
        <taxon>Chloridoideae</taxon>
        <taxon>Eragrostideae</taxon>
        <taxon>Eragrostidinae</taxon>
        <taxon>Eragrostis</taxon>
    </lineage>
</organism>
<evidence type="ECO:0000313" key="2">
    <source>
        <dbReference type="EMBL" id="TVU00652.1"/>
    </source>
</evidence>
<name>A0A5J9SNP3_9POAL</name>